<name>A0A226DP25_FOLCA</name>
<feature type="region of interest" description="Disordered" evidence="1">
    <location>
        <begin position="1"/>
        <end position="81"/>
    </location>
</feature>
<organism evidence="2 3">
    <name type="scientific">Folsomia candida</name>
    <name type="common">Springtail</name>
    <dbReference type="NCBI Taxonomy" id="158441"/>
    <lineage>
        <taxon>Eukaryota</taxon>
        <taxon>Metazoa</taxon>
        <taxon>Ecdysozoa</taxon>
        <taxon>Arthropoda</taxon>
        <taxon>Hexapoda</taxon>
        <taxon>Collembola</taxon>
        <taxon>Entomobryomorpha</taxon>
        <taxon>Isotomoidea</taxon>
        <taxon>Isotomidae</taxon>
        <taxon>Proisotominae</taxon>
        <taxon>Folsomia</taxon>
    </lineage>
</organism>
<reference evidence="2 3" key="1">
    <citation type="submission" date="2015-12" db="EMBL/GenBank/DDBJ databases">
        <title>The genome of Folsomia candida.</title>
        <authorList>
            <person name="Faddeeva A."/>
            <person name="Derks M.F."/>
            <person name="Anvar Y."/>
            <person name="Smit S."/>
            <person name="Van Straalen N."/>
            <person name="Roelofs D."/>
        </authorList>
    </citation>
    <scope>NUCLEOTIDE SEQUENCE [LARGE SCALE GENOMIC DNA]</scope>
    <source>
        <strain evidence="2 3">VU population</strain>
        <tissue evidence="2">Whole body</tissue>
    </source>
</reference>
<feature type="compositionally biased region" description="Low complexity" evidence="1">
    <location>
        <begin position="404"/>
        <end position="413"/>
    </location>
</feature>
<dbReference type="EMBL" id="LNIX01000015">
    <property type="protein sequence ID" value="OXA46584.1"/>
    <property type="molecule type" value="Genomic_DNA"/>
</dbReference>
<protein>
    <submittedName>
        <fullName evidence="2">Uncharacterized protein</fullName>
    </submittedName>
</protein>
<accession>A0A226DP25</accession>
<dbReference type="AlphaFoldDB" id="A0A226DP25"/>
<sequence length="413" mass="44673">MSAKSQTEVHDHNGDESENDAGGGASASIASQKKSENVRRSPSKTHNIPVLEASHVNFHSTSNQESDTDPNTDDPEVLPTSAGLLANPIVLHETITIHRTRVIDATGTAARNHGSDSDIPSTSSEIPQNFCYARQPPTNHGTYAFSYYPYSNLSPYQAPPTYHQNYSYGYPYSPHYNCGDNNHHHDNNHPDNTLISNESDSNSNLYGYFSCPATSTQPAQSGLVNIGSFDYDEDYGVGQHARCNESYYEPPPRLPDDDEEEDEYFEDDVEYGGQAYTFYSSAGSFPASISSCQCINCGNGSGQHSDDYESHCCGCDCESSNNQGVFDVSGSYQYENGNSSDQTGGGGTENTFTAEYHGTFNNFNPARDDGDESDPDFEDFLNTFHTMGLSSPVNPSGGGGAGGSDNNASEFVA</sequence>
<proteinExistence type="predicted"/>
<gene>
    <name evidence="2" type="ORF">Fcan01_18616</name>
</gene>
<feature type="region of interest" description="Disordered" evidence="1">
    <location>
        <begin position="388"/>
        <end position="413"/>
    </location>
</feature>
<keyword evidence="3" id="KW-1185">Reference proteome</keyword>
<feature type="compositionally biased region" description="Acidic residues" evidence="1">
    <location>
        <begin position="66"/>
        <end position="76"/>
    </location>
</feature>
<evidence type="ECO:0000313" key="3">
    <source>
        <dbReference type="Proteomes" id="UP000198287"/>
    </source>
</evidence>
<comment type="caution">
    <text evidence="2">The sequence shown here is derived from an EMBL/GenBank/DDBJ whole genome shotgun (WGS) entry which is preliminary data.</text>
</comment>
<evidence type="ECO:0000313" key="2">
    <source>
        <dbReference type="EMBL" id="OXA46584.1"/>
    </source>
</evidence>
<evidence type="ECO:0000256" key="1">
    <source>
        <dbReference type="SAM" id="MobiDB-lite"/>
    </source>
</evidence>
<dbReference type="Proteomes" id="UP000198287">
    <property type="component" value="Unassembled WGS sequence"/>
</dbReference>